<dbReference type="OrthoDB" id="138256at2"/>
<dbReference type="EMBL" id="QQWG01000009">
    <property type="protein sequence ID" value="RRG21137.1"/>
    <property type="molecule type" value="Genomic_DNA"/>
</dbReference>
<dbReference type="PANTHER" id="PTHR36306:SF1">
    <property type="entry name" value="ALPHA-AMYLASE-RELATED"/>
    <property type="match status" value="1"/>
</dbReference>
<dbReference type="SUPFAM" id="SSF88713">
    <property type="entry name" value="Glycoside hydrolase/deacetylase"/>
    <property type="match status" value="1"/>
</dbReference>
<evidence type="ECO:0000256" key="1">
    <source>
        <dbReference type="ARBA" id="ARBA00006821"/>
    </source>
</evidence>
<dbReference type="InterPro" id="IPR004300">
    <property type="entry name" value="Glyco_hydro_57_N"/>
</dbReference>
<dbReference type="Pfam" id="PF03065">
    <property type="entry name" value="Glyco_hydro_57"/>
    <property type="match status" value="1"/>
</dbReference>
<proteinExistence type="inferred from homology"/>
<evidence type="ECO:0000313" key="4">
    <source>
        <dbReference type="EMBL" id="RRG21137.1"/>
    </source>
</evidence>
<dbReference type="GO" id="GO:0005975">
    <property type="term" value="P:carbohydrate metabolic process"/>
    <property type="evidence" value="ECO:0007669"/>
    <property type="project" value="InterPro"/>
</dbReference>
<evidence type="ECO:0000256" key="2">
    <source>
        <dbReference type="ARBA" id="ARBA00023277"/>
    </source>
</evidence>
<evidence type="ECO:0000313" key="5">
    <source>
        <dbReference type="Proteomes" id="UP000285794"/>
    </source>
</evidence>
<dbReference type="CDD" id="cd10795">
    <property type="entry name" value="GH57N_MJA1_like"/>
    <property type="match status" value="1"/>
</dbReference>
<dbReference type="Proteomes" id="UP000285794">
    <property type="component" value="Unassembled WGS sequence"/>
</dbReference>
<dbReference type="PANTHER" id="PTHR36306">
    <property type="entry name" value="ALPHA-AMYLASE-RELATED-RELATED"/>
    <property type="match status" value="1"/>
</dbReference>
<keyword evidence="5" id="KW-1185">Reference proteome</keyword>
<dbReference type="InterPro" id="IPR011330">
    <property type="entry name" value="Glyco_hydro/deAcase_b/a-brl"/>
</dbReference>
<dbReference type="Gene3D" id="3.20.110.20">
    <property type="match status" value="1"/>
</dbReference>
<gene>
    <name evidence="4" type="ORF">DWB61_10365</name>
</gene>
<evidence type="ECO:0000259" key="3">
    <source>
        <dbReference type="Pfam" id="PF03065"/>
    </source>
</evidence>
<reference evidence="4 5" key="1">
    <citation type="submission" date="2018-07" db="EMBL/GenBank/DDBJ databases">
        <title>Draft genome sequence of Ancylomarina sp. M1P.</title>
        <authorList>
            <person name="Yadav S."/>
            <person name="Villanueva L."/>
            <person name="Damste J.S.S."/>
        </authorList>
    </citation>
    <scope>NUCLEOTIDE SEQUENCE [LARGE SCALE GENOMIC DNA]</scope>
    <source>
        <strain evidence="4 5">M1P</strain>
    </source>
</reference>
<protein>
    <submittedName>
        <fullName evidence="4">Alpha-amylase</fullName>
    </submittedName>
</protein>
<comment type="similarity">
    <text evidence="1">Belongs to the glycosyl hydrolase 57 family.</text>
</comment>
<name>A0A425Y0S8_9BACT</name>
<dbReference type="AlphaFoldDB" id="A0A425Y0S8"/>
<organism evidence="4 5">
    <name type="scientific">Ancylomarina euxinus</name>
    <dbReference type="NCBI Taxonomy" id="2283627"/>
    <lineage>
        <taxon>Bacteria</taxon>
        <taxon>Pseudomonadati</taxon>
        <taxon>Bacteroidota</taxon>
        <taxon>Bacteroidia</taxon>
        <taxon>Marinilabiliales</taxon>
        <taxon>Marinifilaceae</taxon>
        <taxon>Ancylomarina</taxon>
    </lineage>
</organism>
<accession>A0A425Y0S8</accession>
<keyword evidence="2" id="KW-0119">Carbohydrate metabolism</keyword>
<dbReference type="RefSeq" id="WP_125030829.1">
    <property type="nucleotide sequence ID" value="NZ_JAPXVP010000008.1"/>
</dbReference>
<comment type="caution">
    <text evidence="4">The sequence shown here is derived from an EMBL/GenBank/DDBJ whole genome shotgun (WGS) entry which is preliminary data.</text>
</comment>
<dbReference type="GO" id="GO:0003824">
    <property type="term" value="F:catalytic activity"/>
    <property type="evidence" value="ECO:0007669"/>
    <property type="project" value="InterPro"/>
</dbReference>
<dbReference type="InterPro" id="IPR052046">
    <property type="entry name" value="GH57_Enzymes"/>
</dbReference>
<sequence>MKAICLYFQVHQPLRLRRYRFFEIGNDHYYYDDYTNESITQKIAKECYLPANAILLNLIQSLKGKFKLSFSITGLALDQFEHYAPEVIESFQMLAATGYVEFLAETYSHSLASLNNKDEFAAQVQTHSQRIEKLFGQKPKIFRNTELIYSDHIGEMIAKLGYEGILAGGARQLVESNKPNYLYSNFINPNLRVMVKNKRLSDAITSRFSDKNGLTAEKFTKLLNKGNQNGNIVNIFLDYEIFNENQTKNTSMLNFFTELPKVILSNTEFEFATFSEIVKNQEPIGAINMPQPVSWNKKEDNLSAWQGNDLQKEASRKLYILRNSVLRVDNDHINMDWKFLQSSDHFYYMSNNFFTDGDIHNCCSPYNSPYDAFINYMNILSDFKNRLTELNMHKAEAIPGYEYQKV</sequence>
<feature type="domain" description="Glycoside hydrolase family 57 N-terminal" evidence="3">
    <location>
        <begin position="6"/>
        <end position="289"/>
    </location>
</feature>